<evidence type="ECO:0000259" key="2">
    <source>
        <dbReference type="Pfam" id="PF00582"/>
    </source>
</evidence>
<dbReference type="PRINTS" id="PR01438">
    <property type="entry name" value="UNVRSLSTRESS"/>
</dbReference>
<evidence type="ECO:0000256" key="1">
    <source>
        <dbReference type="ARBA" id="ARBA00008791"/>
    </source>
</evidence>
<feature type="domain" description="UspA" evidence="2">
    <location>
        <begin position="6"/>
        <end position="156"/>
    </location>
</feature>
<accession>A0A445MRW6</accession>
<dbReference type="InterPro" id="IPR006015">
    <property type="entry name" value="Universal_stress_UspA"/>
</dbReference>
<dbReference type="Gene3D" id="3.40.50.620">
    <property type="entry name" value="HUPs"/>
    <property type="match status" value="2"/>
</dbReference>
<feature type="domain" description="UspA" evidence="2">
    <location>
        <begin position="164"/>
        <end position="305"/>
    </location>
</feature>
<dbReference type="SUPFAM" id="SSF52402">
    <property type="entry name" value="Adenine nucleotide alpha hydrolases-like"/>
    <property type="match status" value="2"/>
</dbReference>
<sequence length="310" mass="34188">MKDNLKILMAMDGSDQSFDAVRYISGIFPSHKTRVVLFCVNTVVPEAFLDLSREAVFRSRVAEISAWAVQMKKNINDFMDRARAILIDSGFSSGNVTIKVQVKQQGIARDILTESRDRYDALVVGRKGVSKLKDVVMGSVANKLLGKMSHAPIIVVGGKPDPGKVLIGFDGSKGAMKAVDCAGSLANSSLCIFDLCHVIRPLEIQMGVKSLFNPNVEDEWIESNIKEIKPIMDEAADHLMRYGVPDNHISKTILKRESSRAEAMVRKAKNDNYGSIVVGRRGISVVEEFFLGRVSTKVIQMANKMAVWVV</sequence>
<dbReference type="AlphaFoldDB" id="A0A445MRW6"/>
<dbReference type="InterPro" id="IPR006016">
    <property type="entry name" value="UspA"/>
</dbReference>
<dbReference type="PANTHER" id="PTHR46268">
    <property type="entry name" value="STRESS RESPONSE PROTEIN NHAX"/>
    <property type="match status" value="1"/>
</dbReference>
<protein>
    <recommendedName>
        <fullName evidence="2">UspA domain-containing protein</fullName>
    </recommendedName>
</protein>
<dbReference type="CDD" id="cd00293">
    <property type="entry name" value="USP-like"/>
    <property type="match status" value="2"/>
</dbReference>
<evidence type="ECO:0000313" key="3">
    <source>
        <dbReference type="EMBL" id="SPD72198.1"/>
    </source>
</evidence>
<organism evidence="3">
    <name type="scientific">uncultured Desulfobacterium sp</name>
    <dbReference type="NCBI Taxonomy" id="201089"/>
    <lineage>
        <taxon>Bacteria</taxon>
        <taxon>Pseudomonadati</taxon>
        <taxon>Thermodesulfobacteriota</taxon>
        <taxon>Desulfobacteria</taxon>
        <taxon>Desulfobacterales</taxon>
        <taxon>Desulfobacteriaceae</taxon>
        <taxon>Desulfobacterium</taxon>
        <taxon>environmental samples</taxon>
    </lineage>
</organism>
<gene>
    <name evidence="3" type="ORF">PITCH_A1260021</name>
</gene>
<name>A0A445MRW6_9BACT</name>
<proteinExistence type="inferred from homology"/>
<reference evidence="3" key="1">
    <citation type="submission" date="2018-01" db="EMBL/GenBank/DDBJ databases">
        <authorList>
            <person name="Regsiter A."/>
            <person name="William W."/>
        </authorList>
    </citation>
    <scope>NUCLEOTIDE SEQUENCE</scope>
    <source>
        <strain evidence="3">TRIP AH-1</strain>
    </source>
</reference>
<dbReference type="EMBL" id="OJIN01000031">
    <property type="protein sequence ID" value="SPD72198.1"/>
    <property type="molecule type" value="Genomic_DNA"/>
</dbReference>
<comment type="similarity">
    <text evidence="1">Belongs to the universal stress protein A family.</text>
</comment>
<dbReference type="Pfam" id="PF00582">
    <property type="entry name" value="Usp"/>
    <property type="match status" value="2"/>
</dbReference>
<dbReference type="InterPro" id="IPR014729">
    <property type="entry name" value="Rossmann-like_a/b/a_fold"/>
</dbReference>
<dbReference type="PANTHER" id="PTHR46268:SF6">
    <property type="entry name" value="UNIVERSAL STRESS PROTEIN UP12"/>
    <property type="match status" value="1"/>
</dbReference>